<evidence type="ECO:0000259" key="6">
    <source>
        <dbReference type="Pfam" id="PF22544"/>
    </source>
</evidence>
<dbReference type="Proteomes" id="UP000485058">
    <property type="component" value="Unassembled WGS sequence"/>
</dbReference>
<dbReference type="InterPro" id="IPR053879">
    <property type="entry name" value="HYDIN_VesB_CFA65-like_Ig"/>
</dbReference>
<feature type="non-terminal residue" evidence="7">
    <location>
        <position position="149"/>
    </location>
</feature>
<evidence type="ECO:0000256" key="1">
    <source>
        <dbReference type="ARBA" id="ARBA00004138"/>
    </source>
</evidence>
<dbReference type="GO" id="GO:0005929">
    <property type="term" value="C:cilium"/>
    <property type="evidence" value="ECO:0007669"/>
    <property type="project" value="UniProtKB-SubCell"/>
</dbReference>
<proteinExistence type="predicted"/>
<evidence type="ECO:0000256" key="5">
    <source>
        <dbReference type="ARBA" id="ARBA00023273"/>
    </source>
</evidence>
<comment type="caution">
    <text evidence="7">The sequence shown here is derived from an EMBL/GenBank/DDBJ whole genome shotgun (WGS) entry which is preliminary data.</text>
</comment>
<dbReference type="InterPro" id="IPR013783">
    <property type="entry name" value="Ig-like_fold"/>
</dbReference>
<protein>
    <submittedName>
        <fullName evidence="7">Calponin-homology (CH) domain-containing protein</fullName>
    </submittedName>
</protein>
<sequence>GQLPEGSLRLKDKALDAGYVPLATPQSQRLQLRNTGTRAAAFRVLPNAKVKVTPEKCKVAPEETVDLEVNFSCPDPGPLTTTIELQAAKLPFVLTNTTPVPAKLVVDLVSTPSLQLLLAKDAWSSTEYDQCPLMRIGVQGQVVSGSARA</sequence>
<evidence type="ECO:0000256" key="3">
    <source>
        <dbReference type="ARBA" id="ARBA00022490"/>
    </source>
</evidence>
<name>A0A699YW22_HAELA</name>
<dbReference type="AlphaFoldDB" id="A0A699YW22"/>
<dbReference type="GO" id="GO:0060271">
    <property type="term" value="P:cilium assembly"/>
    <property type="evidence" value="ECO:0007669"/>
    <property type="project" value="TreeGrafter"/>
</dbReference>
<feature type="domain" description="HYDIN/VesB/CFA65-like Ig-like" evidence="6">
    <location>
        <begin position="8"/>
        <end position="86"/>
    </location>
</feature>
<evidence type="ECO:0000256" key="4">
    <source>
        <dbReference type="ARBA" id="ARBA00023069"/>
    </source>
</evidence>
<keyword evidence="4" id="KW-0969">Cilium</keyword>
<gene>
    <name evidence="7" type="ORF">HaLaN_06463</name>
</gene>
<evidence type="ECO:0000313" key="8">
    <source>
        <dbReference type="Proteomes" id="UP000485058"/>
    </source>
</evidence>
<reference evidence="7 8" key="1">
    <citation type="submission" date="2020-02" db="EMBL/GenBank/DDBJ databases">
        <title>Draft genome sequence of Haematococcus lacustris strain NIES-144.</title>
        <authorList>
            <person name="Morimoto D."/>
            <person name="Nakagawa S."/>
            <person name="Yoshida T."/>
            <person name="Sawayama S."/>
        </authorList>
    </citation>
    <scope>NUCLEOTIDE SEQUENCE [LARGE SCALE GENOMIC DNA]</scope>
    <source>
        <strain evidence="7 8">NIES-144</strain>
    </source>
</reference>
<dbReference type="EMBL" id="BLLF01000368">
    <property type="protein sequence ID" value="GFH11034.1"/>
    <property type="molecule type" value="Genomic_DNA"/>
</dbReference>
<dbReference type="PANTHER" id="PTHR45912">
    <property type="entry name" value="CILIA- AND FLAGELLA-ASSOCIATED PROTEIN 47"/>
    <property type="match status" value="1"/>
</dbReference>
<keyword evidence="5" id="KW-0966">Cell projection</keyword>
<keyword evidence="3" id="KW-0963">Cytoplasm</keyword>
<organism evidence="7 8">
    <name type="scientific">Haematococcus lacustris</name>
    <name type="common">Green alga</name>
    <name type="synonym">Haematococcus pluvialis</name>
    <dbReference type="NCBI Taxonomy" id="44745"/>
    <lineage>
        <taxon>Eukaryota</taxon>
        <taxon>Viridiplantae</taxon>
        <taxon>Chlorophyta</taxon>
        <taxon>core chlorophytes</taxon>
        <taxon>Chlorophyceae</taxon>
        <taxon>CS clade</taxon>
        <taxon>Chlamydomonadales</taxon>
        <taxon>Haematococcaceae</taxon>
        <taxon>Haematococcus</taxon>
    </lineage>
</organism>
<evidence type="ECO:0000313" key="7">
    <source>
        <dbReference type="EMBL" id="GFH11034.1"/>
    </source>
</evidence>
<dbReference type="Gene3D" id="2.60.40.10">
    <property type="entry name" value="Immunoglobulins"/>
    <property type="match status" value="1"/>
</dbReference>
<keyword evidence="8" id="KW-1185">Reference proteome</keyword>
<accession>A0A699YW22</accession>
<evidence type="ECO:0000256" key="2">
    <source>
        <dbReference type="ARBA" id="ARBA00004496"/>
    </source>
</evidence>
<dbReference type="PANTHER" id="PTHR45912:SF3">
    <property type="entry name" value="CILIA- AND FLAGELLA-ASSOCIATED PROTEIN 47"/>
    <property type="match status" value="1"/>
</dbReference>
<comment type="subcellular location">
    <subcellularLocation>
        <location evidence="1">Cell projection</location>
        <location evidence="1">Cilium</location>
    </subcellularLocation>
    <subcellularLocation>
        <location evidence="2">Cytoplasm</location>
    </subcellularLocation>
</comment>
<feature type="non-terminal residue" evidence="7">
    <location>
        <position position="1"/>
    </location>
</feature>
<dbReference type="Pfam" id="PF22544">
    <property type="entry name" value="HYDIN_VesB_CFA65-like_Ig"/>
    <property type="match status" value="1"/>
</dbReference>
<dbReference type="GO" id="GO:0005737">
    <property type="term" value="C:cytoplasm"/>
    <property type="evidence" value="ECO:0007669"/>
    <property type="project" value="UniProtKB-SubCell"/>
</dbReference>